<keyword evidence="3" id="KW-1185">Reference proteome</keyword>
<dbReference type="RefSeq" id="WP_204928384.1">
    <property type="nucleotide sequence ID" value="NZ_JAFEUC010000021.1"/>
</dbReference>
<organism evidence="2 3">
    <name type="scientific">Micromonospora humida</name>
    <dbReference type="NCBI Taxonomy" id="2809018"/>
    <lineage>
        <taxon>Bacteria</taxon>
        <taxon>Bacillati</taxon>
        <taxon>Actinomycetota</taxon>
        <taxon>Actinomycetes</taxon>
        <taxon>Micromonosporales</taxon>
        <taxon>Micromonosporaceae</taxon>
        <taxon>Micromonospora</taxon>
    </lineage>
</organism>
<gene>
    <name evidence="2" type="ORF">JQX11_30535</name>
</gene>
<evidence type="ECO:0000313" key="3">
    <source>
        <dbReference type="Proteomes" id="UP001518872"/>
    </source>
</evidence>
<comment type="caution">
    <text evidence="2">The sequence shown here is derived from an EMBL/GenBank/DDBJ whole genome shotgun (WGS) entry which is preliminary data.</text>
</comment>
<reference evidence="2 3" key="1">
    <citation type="submission" date="2021-02" db="EMBL/GenBank/DDBJ databases">
        <authorList>
            <person name="Ra J.-S."/>
        </authorList>
    </citation>
    <scope>NUCLEOTIDE SEQUENCE [LARGE SCALE GENOMIC DNA]</scope>
    <source>
        <strain evidence="2 3">MMS20-R1-14</strain>
    </source>
</reference>
<name>A0ABS2J263_9ACTN</name>
<evidence type="ECO:0000313" key="2">
    <source>
        <dbReference type="EMBL" id="MBM7080661.1"/>
    </source>
</evidence>
<feature type="region of interest" description="Disordered" evidence="1">
    <location>
        <begin position="49"/>
        <end position="73"/>
    </location>
</feature>
<dbReference type="Proteomes" id="UP001518872">
    <property type="component" value="Unassembled WGS sequence"/>
</dbReference>
<proteinExistence type="predicted"/>
<dbReference type="EMBL" id="JAFEUC010000021">
    <property type="protein sequence ID" value="MBM7080661.1"/>
    <property type="molecule type" value="Genomic_DNA"/>
</dbReference>
<accession>A0ABS2J263</accession>
<evidence type="ECO:0000256" key="1">
    <source>
        <dbReference type="SAM" id="MobiDB-lite"/>
    </source>
</evidence>
<protein>
    <submittedName>
        <fullName evidence="2">Uncharacterized protein</fullName>
    </submittedName>
</protein>
<sequence>MEPKKYADIVNAVWMQLRAIDCDFTVTPDEHGDAAVLDAQWDSYSQVSWTAGSRGGTPQAKAAGKRRSTDTGR</sequence>